<dbReference type="PANTHER" id="PTHR23090">
    <property type="entry name" value="NH 3 /GLUTAMINE-DEPENDENT NAD + SYNTHETASE"/>
    <property type="match status" value="1"/>
</dbReference>
<dbReference type="GO" id="GO:0003952">
    <property type="term" value="F:NAD+ synthase (glutamine-hydrolyzing) activity"/>
    <property type="evidence" value="ECO:0007669"/>
    <property type="project" value="UniProtKB-UniRule"/>
</dbReference>
<dbReference type="FunFam" id="3.40.50.620:FF:000106">
    <property type="entry name" value="Glutamine-dependent NAD(+) synthetase"/>
    <property type="match status" value="1"/>
</dbReference>
<dbReference type="NCBIfam" id="NF010588">
    <property type="entry name" value="PRK13981.1"/>
    <property type="match status" value="1"/>
</dbReference>
<dbReference type="GO" id="GO:0005737">
    <property type="term" value="C:cytoplasm"/>
    <property type="evidence" value="ECO:0007669"/>
    <property type="project" value="InterPro"/>
</dbReference>
<feature type="binding site" evidence="7">
    <location>
        <position position="118"/>
    </location>
    <ligand>
        <name>L-glutamine</name>
        <dbReference type="ChEBI" id="CHEBI:58359"/>
    </ligand>
</feature>
<dbReference type="PANTHER" id="PTHR23090:SF9">
    <property type="entry name" value="GLUTAMINE-DEPENDENT NAD(+) SYNTHETASE"/>
    <property type="match status" value="1"/>
</dbReference>
<dbReference type="KEGG" id="nli:G3M70_09995"/>
<feature type="binding site" evidence="7">
    <location>
        <position position="401"/>
    </location>
    <ligand>
        <name>ATP</name>
        <dbReference type="ChEBI" id="CHEBI:30616"/>
    </ligand>
</feature>
<evidence type="ECO:0000256" key="3">
    <source>
        <dbReference type="ARBA" id="ARBA00022598"/>
    </source>
</evidence>
<evidence type="ECO:0000313" key="12">
    <source>
        <dbReference type="Proteomes" id="UP000594688"/>
    </source>
</evidence>
<keyword evidence="4 7" id="KW-0547">Nucleotide-binding</keyword>
<dbReference type="Pfam" id="PF00795">
    <property type="entry name" value="CN_hydrolase"/>
    <property type="match status" value="1"/>
</dbReference>
<sequence>MKFALAQVNPTIGDLEGNVEKIREAIEKAAEGQADCVLFPEMAVSGYPCRDLLDKPEFIQTHSRVVQQLIQQTRGPAVLLGHFDESQSETGKRLVNCATLFQDGRVLARHEKILLPAYDVFDELRYFQSGDAPVVATLNGMRIGITICEDIWNVPGFYDRDCYTRQPVTELVESGIDCLVNLSASPYRLGRGARRQELGRAIVKETGVPLLLVNQVGGNDDLLFDGHSYVLDADGKVLAQSPGFQEDLLVVDLNQPPQELTPWTENTEEEMFMALTLGVRDYLNKCGYKRAVIGLSGGIDSSVVAVLAAEALGAENVTGISMPSSYTATASKEDAEALARSLAIRFETIPILPLFEQYKETLRPLFGEGPEDVTEENIQARIRGNLLMAVSNKWGSMVLSTGNKSEMSVGYCTLYGDMAGGLSVLSDVLKTRVYQLARWINRNGEVIPQRVIDRPPTAELRPDQTDQDSLPPYETLDAILESYIERHLSLEEIVAQGHDSKLVSEITSKVDNNEYKRNQAAPGLKVTGKAFGSGRRIPIAQRFRKKSS</sequence>
<evidence type="ECO:0000256" key="4">
    <source>
        <dbReference type="ARBA" id="ARBA00022741"/>
    </source>
</evidence>
<feature type="active site" description="For glutaminase activity" evidence="7">
    <location>
        <position position="112"/>
    </location>
</feature>
<dbReference type="CDD" id="cd07570">
    <property type="entry name" value="GAT_Gln-NAD-synth"/>
    <property type="match status" value="1"/>
</dbReference>
<dbReference type="InterPro" id="IPR014445">
    <property type="entry name" value="Gln-dep_NAD_synthase"/>
</dbReference>
<evidence type="ECO:0000259" key="10">
    <source>
        <dbReference type="PROSITE" id="PS50263"/>
    </source>
</evidence>
<comment type="pathway">
    <text evidence="1 7 8">Cofactor biosynthesis; NAD(+) biosynthesis; NAD(+) from deamido-NAD(+) (L-Gln route): step 1/1.</text>
</comment>
<dbReference type="InterPro" id="IPR014729">
    <property type="entry name" value="Rossmann-like_a/b/a_fold"/>
</dbReference>
<evidence type="ECO:0000256" key="1">
    <source>
        <dbReference type="ARBA" id="ARBA00005188"/>
    </source>
</evidence>
<dbReference type="PROSITE" id="PS50263">
    <property type="entry name" value="CN_HYDROLASE"/>
    <property type="match status" value="1"/>
</dbReference>
<feature type="active site" description="Nucleophile; for glutaminase activity" evidence="7">
    <location>
        <position position="148"/>
    </location>
</feature>
<dbReference type="HAMAP" id="MF_02090">
    <property type="entry name" value="NadE_glutamine_dep"/>
    <property type="match status" value="1"/>
</dbReference>
<feature type="active site" description="Proton acceptor; for glutaminase activity" evidence="7">
    <location>
        <position position="41"/>
    </location>
</feature>
<keyword evidence="6 7" id="KW-0520">NAD</keyword>
<evidence type="ECO:0000256" key="2">
    <source>
        <dbReference type="ARBA" id="ARBA00007145"/>
    </source>
</evidence>
<dbReference type="EC" id="6.3.5.1" evidence="7 8"/>
<proteinExistence type="inferred from homology"/>
<comment type="catalytic activity">
    <reaction evidence="7 8">
        <text>deamido-NAD(+) + L-glutamine + ATP + H2O = L-glutamate + AMP + diphosphate + NAD(+) + H(+)</text>
        <dbReference type="Rhea" id="RHEA:24384"/>
        <dbReference type="ChEBI" id="CHEBI:15377"/>
        <dbReference type="ChEBI" id="CHEBI:15378"/>
        <dbReference type="ChEBI" id="CHEBI:29985"/>
        <dbReference type="ChEBI" id="CHEBI:30616"/>
        <dbReference type="ChEBI" id="CHEBI:33019"/>
        <dbReference type="ChEBI" id="CHEBI:57540"/>
        <dbReference type="ChEBI" id="CHEBI:58359"/>
        <dbReference type="ChEBI" id="CHEBI:58437"/>
        <dbReference type="ChEBI" id="CHEBI:456215"/>
        <dbReference type="EC" id="6.3.5.1"/>
    </reaction>
</comment>
<dbReference type="Proteomes" id="UP000594688">
    <property type="component" value="Chromosome"/>
</dbReference>
<reference evidence="11 12" key="1">
    <citation type="submission" date="2020-02" db="EMBL/GenBank/DDBJ databases">
        <title>Genomic and physiological characterization of two novel Nitrospinaceae genera.</title>
        <authorList>
            <person name="Mueller A.J."/>
            <person name="Jung M.-Y."/>
            <person name="Strachan C.R."/>
            <person name="Herbold C.W."/>
            <person name="Kirkegaard R.H."/>
            <person name="Daims H."/>
        </authorList>
    </citation>
    <scope>NUCLEOTIDE SEQUENCE [LARGE SCALE GENOMIC DNA]</scope>
    <source>
        <strain evidence="11">EB</strain>
    </source>
</reference>
<dbReference type="GO" id="GO:0005524">
    <property type="term" value="F:ATP binding"/>
    <property type="evidence" value="ECO:0007669"/>
    <property type="project" value="UniProtKB-UniRule"/>
</dbReference>
<comment type="similarity">
    <text evidence="9">Belongs to the NAD synthetase family.</text>
</comment>
<dbReference type="GO" id="GO:0008795">
    <property type="term" value="F:NAD+ synthase activity"/>
    <property type="evidence" value="ECO:0007669"/>
    <property type="project" value="UniProtKB-UniRule"/>
</dbReference>
<feature type="binding site" evidence="7">
    <location>
        <position position="406"/>
    </location>
    <ligand>
        <name>deamido-NAD(+)</name>
        <dbReference type="ChEBI" id="CHEBI:58437"/>
        <note>ligand shared between two neighboring subunits</note>
    </ligand>
</feature>
<dbReference type="Gene3D" id="3.40.50.620">
    <property type="entry name" value="HUPs"/>
    <property type="match status" value="1"/>
</dbReference>
<feature type="domain" description="CN hydrolase" evidence="10">
    <location>
        <begin position="1"/>
        <end position="255"/>
    </location>
</feature>
<evidence type="ECO:0000256" key="8">
    <source>
        <dbReference type="PIRNR" id="PIRNR006630"/>
    </source>
</evidence>
<comment type="caution">
    <text evidence="7">Lacks conserved residue(s) required for the propagation of feature annotation.</text>
</comment>
<evidence type="ECO:0000256" key="6">
    <source>
        <dbReference type="ARBA" id="ARBA00023027"/>
    </source>
</evidence>
<dbReference type="InterPro" id="IPR036526">
    <property type="entry name" value="C-N_Hydrolase_sf"/>
</dbReference>
<dbReference type="SUPFAM" id="SSF56317">
    <property type="entry name" value="Carbon-nitrogen hydrolase"/>
    <property type="match status" value="1"/>
</dbReference>
<gene>
    <name evidence="7" type="primary">nadE</name>
    <name evidence="11" type="ORF">G3M70_09995</name>
</gene>
<dbReference type="Gene3D" id="3.60.110.10">
    <property type="entry name" value="Carbon-nitrogen hydrolase"/>
    <property type="match status" value="1"/>
</dbReference>
<feature type="binding site" evidence="7">
    <location>
        <begin position="294"/>
        <end position="301"/>
    </location>
    <ligand>
        <name>ATP</name>
        <dbReference type="ChEBI" id="CHEBI:30616"/>
    </ligand>
</feature>
<feature type="binding site" evidence="7">
    <location>
        <position position="377"/>
    </location>
    <ligand>
        <name>deamido-NAD(+)</name>
        <dbReference type="ChEBI" id="CHEBI:58437"/>
        <note>ligand shared between two neighboring subunits</note>
    </ligand>
</feature>
<evidence type="ECO:0000256" key="7">
    <source>
        <dbReference type="HAMAP-Rule" id="MF_02090"/>
    </source>
</evidence>
<organism evidence="11 12">
    <name type="scientific">Candidatus Nitronauta litoralis</name>
    <dbReference type="NCBI Taxonomy" id="2705533"/>
    <lineage>
        <taxon>Bacteria</taxon>
        <taxon>Pseudomonadati</taxon>
        <taxon>Nitrospinota/Tectimicrobiota group</taxon>
        <taxon>Nitrospinota</taxon>
        <taxon>Nitrospinia</taxon>
        <taxon>Nitrospinales</taxon>
        <taxon>Nitrospinaceae</taxon>
        <taxon>Candidatus Nitronauta</taxon>
    </lineage>
</organism>
<evidence type="ECO:0000313" key="11">
    <source>
        <dbReference type="EMBL" id="QPJ62184.1"/>
    </source>
</evidence>
<dbReference type="UniPathway" id="UPA00253">
    <property type="reaction ID" value="UER00334"/>
</dbReference>
<name>A0A7T0BWH9_9BACT</name>
<dbReference type="AlphaFoldDB" id="A0A7T0BWH9"/>
<dbReference type="Pfam" id="PF02540">
    <property type="entry name" value="NAD_synthase"/>
    <property type="match status" value="1"/>
</dbReference>
<dbReference type="GO" id="GO:0009435">
    <property type="term" value="P:NAD+ biosynthetic process"/>
    <property type="evidence" value="ECO:0007669"/>
    <property type="project" value="UniProtKB-UniRule"/>
</dbReference>
<protein>
    <recommendedName>
        <fullName evidence="7 8">Glutamine-dependent NAD(+) synthetase</fullName>
        <ecNumber evidence="7 8">6.3.5.1</ecNumber>
    </recommendedName>
    <alternativeName>
        <fullName evidence="7 8">NAD(+) synthase [glutamine-hydrolyzing]</fullName>
    </alternativeName>
</protein>
<keyword evidence="5 7" id="KW-0067">ATP-binding</keyword>
<dbReference type="InterPro" id="IPR022310">
    <property type="entry name" value="NAD/GMP_synthase"/>
</dbReference>
<dbReference type="CDD" id="cd00553">
    <property type="entry name" value="NAD_synthase"/>
    <property type="match status" value="1"/>
</dbReference>
<dbReference type="InterPro" id="IPR003694">
    <property type="entry name" value="NAD_synthase"/>
</dbReference>
<feature type="binding site" evidence="7">
    <location>
        <position position="516"/>
    </location>
    <ligand>
        <name>deamido-NAD(+)</name>
        <dbReference type="ChEBI" id="CHEBI:58437"/>
        <note>ligand shared between two neighboring subunits</note>
    </ligand>
</feature>
<evidence type="ECO:0000256" key="9">
    <source>
        <dbReference type="RuleBase" id="RU003811"/>
    </source>
</evidence>
<keyword evidence="3 7" id="KW-0436">Ligase</keyword>
<dbReference type="NCBIfam" id="TIGR00552">
    <property type="entry name" value="nadE"/>
    <property type="match status" value="1"/>
</dbReference>
<dbReference type="InterPro" id="IPR003010">
    <property type="entry name" value="C-N_Hydrolase"/>
</dbReference>
<feature type="binding site" evidence="7">
    <location>
        <position position="185"/>
    </location>
    <ligand>
        <name>L-glutamine</name>
        <dbReference type="ChEBI" id="CHEBI:58359"/>
    </ligand>
</feature>
<comment type="similarity">
    <text evidence="2 7 8">In the C-terminal section; belongs to the NAD synthetase family.</text>
</comment>
<comment type="function">
    <text evidence="7">Catalyzes the ATP-dependent amidation of deamido-NAD to form NAD. Uses L-glutamine as a nitrogen source.</text>
</comment>
<dbReference type="GO" id="GO:0004359">
    <property type="term" value="F:glutaminase activity"/>
    <property type="evidence" value="ECO:0007669"/>
    <property type="project" value="InterPro"/>
</dbReference>
<dbReference type="PIRSF" id="PIRSF006630">
    <property type="entry name" value="NADS_GAT"/>
    <property type="match status" value="1"/>
</dbReference>
<dbReference type="SUPFAM" id="SSF52402">
    <property type="entry name" value="Adenine nucleotide alpha hydrolases-like"/>
    <property type="match status" value="1"/>
</dbReference>
<feature type="binding site" evidence="7">
    <location>
        <position position="191"/>
    </location>
    <ligand>
        <name>L-glutamine</name>
        <dbReference type="ChEBI" id="CHEBI:58359"/>
    </ligand>
</feature>
<accession>A0A7T0BWH9</accession>
<evidence type="ECO:0000256" key="5">
    <source>
        <dbReference type="ARBA" id="ARBA00022840"/>
    </source>
</evidence>
<dbReference type="EMBL" id="CP048685">
    <property type="protein sequence ID" value="QPJ62184.1"/>
    <property type="molecule type" value="Genomic_DNA"/>
</dbReference>